<dbReference type="KEGG" id="osg:BST96_09305"/>
<dbReference type="RefSeq" id="WP_085758441.1">
    <property type="nucleotide sequence ID" value="NZ_CP019343.1"/>
</dbReference>
<reference evidence="4 5" key="1">
    <citation type="submission" date="2016-11" db="EMBL/GenBank/DDBJ databases">
        <title>Trade-off between light-utilization and light-protection in marine flavobacteria.</title>
        <authorList>
            <person name="Kumagai Y."/>
        </authorList>
    </citation>
    <scope>NUCLEOTIDE SEQUENCE [LARGE SCALE GENOMIC DNA]</scope>
    <source>
        <strain evidence="4 5">NBRC 107125</strain>
    </source>
</reference>
<dbReference type="Gene3D" id="2.60.40.1470">
    <property type="entry name" value="ApaG domain"/>
    <property type="match status" value="1"/>
</dbReference>
<dbReference type="PANTHER" id="PTHR47191">
    <property type="entry name" value="OS05G0170800 PROTEIN"/>
    <property type="match status" value="1"/>
</dbReference>
<dbReference type="PROSITE" id="PS51087">
    <property type="entry name" value="APAG"/>
    <property type="match status" value="1"/>
</dbReference>
<dbReference type="STRING" id="716816.BST96_09305"/>
<dbReference type="Pfam" id="PF04379">
    <property type="entry name" value="DUF525"/>
    <property type="match status" value="1"/>
</dbReference>
<sequence length="125" mass="13624">MLTDNPISIHVDTQFIPQQSSPEEQRFAFAYTITISNHGVEPVKLISRHWIITDGNAKVEEVRGDGVVGDQPTIKPGHSYRYTSGALLETAVGTMEGSYQMESASGTAFDAPIPQFSLIHPGSLH</sequence>
<accession>A0A1X9NK09</accession>
<gene>
    <name evidence="2" type="primary">apaG</name>
    <name evidence="4" type="ORF">BST96_09305</name>
</gene>
<protein>
    <recommendedName>
        <fullName evidence="1 2">Protein ApaG</fullName>
    </recommendedName>
</protein>
<dbReference type="InterPro" id="IPR023065">
    <property type="entry name" value="Uncharacterised_ApaG"/>
</dbReference>
<evidence type="ECO:0000256" key="1">
    <source>
        <dbReference type="ARBA" id="ARBA00017693"/>
    </source>
</evidence>
<dbReference type="PANTHER" id="PTHR47191:SF2">
    <property type="entry name" value="OS05G0170800 PROTEIN"/>
    <property type="match status" value="1"/>
</dbReference>
<proteinExistence type="inferred from homology"/>
<dbReference type="InterPro" id="IPR050718">
    <property type="entry name" value="ApaG-like"/>
</dbReference>
<evidence type="ECO:0000256" key="2">
    <source>
        <dbReference type="HAMAP-Rule" id="MF_00791"/>
    </source>
</evidence>
<name>A0A1X9NK09_9GAMM</name>
<dbReference type="InterPro" id="IPR007474">
    <property type="entry name" value="ApaG_domain"/>
</dbReference>
<dbReference type="AlphaFoldDB" id="A0A1X9NK09"/>
<keyword evidence="5" id="KW-1185">Reference proteome</keyword>
<dbReference type="Proteomes" id="UP000193450">
    <property type="component" value="Chromosome"/>
</dbReference>
<organism evidence="4 5">
    <name type="scientific">Oceanicoccus sagamiensis</name>
    <dbReference type="NCBI Taxonomy" id="716816"/>
    <lineage>
        <taxon>Bacteria</taxon>
        <taxon>Pseudomonadati</taxon>
        <taxon>Pseudomonadota</taxon>
        <taxon>Gammaproteobacteria</taxon>
        <taxon>Cellvibrionales</taxon>
        <taxon>Spongiibacteraceae</taxon>
        <taxon>Oceanicoccus</taxon>
    </lineage>
</organism>
<evidence type="ECO:0000259" key="3">
    <source>
        <dbReference type="PROSITE" id="PS51087"/>
    </source>
</evidence>
<dbReference type="NCBIfam" id="NF003967">
    <property type="entry name" value="PRK05461.1"/>
    <property type="match status" value="1"/>
</dbReference>
<feature type="domain" description="ApaG" evidence="3">
    <location>
        <begin position="1"/>
        <end position="125"/>
    </location>
</feature>
<evidence type="ECO:0000313" key="4">
    <source>
        <dbReference type="EMBL" id="ARN74303.1"/>
    </source>
</evidence>
<dbReference type="SUPFAM" id="SSF110069">
    <property type="entry name" value="ApaG-like"/>
    <property type="match status" value="1"/>
</dbReference>
<dbReference type="EMBL" id="CP019343">
    <property type="protein sequence ID" value="ARN74303.1"/>
    <property type="molecule type" value="Genomic_DNA"/>
</dbReference>
<dbReference type="HAMAP" id="MF_00791">
    <property type="entry name" value="ApaG"/>
    <property type="match status" value="1"/>
</dbReference>
<evidence type="ECO:0000313" key="5">
    <source>
        <dbReference type="Proteomes" id="UP000193450"/>
    </source>
</evidence>
<dbReference type="OrthoDB" id="9795226at2"/>
<dbReference type="InterPro" id="IPR036767">
    <property type="entry name" value="ApaG_sf"/>
</dbReference>